<dbReference type="Proteomes" id="UP001219605">
    <property type="component" value="Chromosome"/>
</dbReference>
<keyword evidence="3" id="KW-1185">Reference proteome</keyword>
<keyword evidence="1" id="KW-0812">Transmembrane</keyword>
<dbReference type="RefSeq" id="WP_275028736.1">
    <property type="nucleotide sequence ID" value="NZ_CP118615.1"/>
</dbReference>
<evidence type="ECO:0000313" key="2">
    <source>
        <dbReference type="EMBL" id="WDZ82488.1"/>
    </source>
</evidence>
<dbReference type="EMBL" id="CP118615">
    <property type="protein sequence ID" value="WDZ82488.1"/>
    <property type="molecule type" value="Genomic_DNA"/>
</dbReference>
<keyword evidence="1" id="KW-0472">Membrane</keyword>
<feature type="transmembrane region" description="Helical" evidence="1">
    <location>
        <begin position="54"/>
        <end position="76"/>
    </location>
</feature>
<feature type="transmembrane region" description="Helical" evidence="1">
    <location>
        <begin position="26"/>
        <end position="48"/>
    </location>
</feature>
<evidence type="ECO:0000313" key="3">
    <source>
        <dbReference type="Proteomes" id="UP001219605"/>
    </source>
</evidence>
<name>A0ABY7ZIZ2_9ACTN</name>
<keyword evidence="1" id="KW-1133">Transmembrane helix</keyword>
<gene>
    <name evidence="2" type="ORF">PVK37_18580</name>
</gene>
<sequence length="79" mass="8453">MTTLVPDNDEHEVTRRGHGRITVVRASYLLAGVGFLAIVLLTLLNVFAEIDSTVASAITAIGTLMTAAFGVAALYLRRH</sequence>
<protein>
    <recommendedName>
        <fullName evidence="4">Holin-X, holin superfamily III</fullName>
    </recommendedName>
</protein>
<accession>A0ABY7ZIZ2</accession>
<evidence type="ECO:0008006" key="4">
    <source>
        <dbReference type="Google" id="ProtNLM"/>
    </source>
</evidence>
<evidence type="ECO:0000256" key="1">
    <source>
        <dbReference type="SAM" id="Phobius"/>
    </source>
</evidence>
<proteinExistence type="predicted"/>
<reference evidence="2 3" key="1">
    <citation type="submission" date="2023-02" db="EMBL/GenBank/DDBJ databases">
        <authorList>
            <person name="Mo P."/>
        </authorList>
    </citation>
    <scope>NUCLEOTIDE SEQUENCE [LARGE SCALE GENOMIC DNA]</scope>
    <source>
        <strain evidence="2 3">HUAS 3</strain>
    </source>
</reference>
<organism evidence="2 3">
    <name type="scientific">Micromonospora cathayae</name>
    <dbReference type="NCBI Taxonomy" id="3028804"/>
    <lineage>
        <taxon>Bacteria</taxon>
        <taxon>Bacillati</taxon>
        <taxon>Actinomycetota</taxon>
        <taxon>Actinomycetes</taxon>
        <taxon>Micromonosporales</taxon>
        <taxon>Micromonosporaceae</taxon>
        <taxon>Micromonospora</taxon>
    </lineage>
</organism>